<organism evidence="4 5">
    <name type="scientific">Harenicola maris</name>
    <dbReference type="NCBI Taxonomy" id="2841044"/>
    <lineage>
        <taxon>Bacteria</taxon>
        <taxon>Pseudomonadati</taxon>
        <taxon>Pseudomonadota</taxon>
        <taxon>Alphaproteobacteria</taxon>
        <taxon>Rhodobacterales</taxon>
        <taxon>Paracoccaceae</taxon>
        <taxon>Harenicola</taxon>
    </lineage>
</organism>
<keyword evidence="5" id="KW-1185">Reference proteome</keyword>
<feature type="domain" description="Sulfotransferase" evidence="3">
    <location>
        <begin position="30"/>
        <end position="264"/>
    </location>
</feature>
<evidence type="ECO:0000313" key="4">
    <source>
        <dbReference type="EMBL" id="MBT0958220.1"/>
    </source>
</evidence>
<evidence type="ECO:0000256" key="1">
    <source>
        <dbReference type="ARBA" id="ARBA00005771"/>
    </source>
</evidence>
<sequence>MLNRPEPPKRRYTGKIADPSRWYGFAARPGDIVVSTPPKSGTTWTQGILALLLSGDPHVDAAISRNAPWIDINDAEQDARIAALNAQEGLRQVKTHTPLDGIPFWPELRYISVFRHPIDVHFSFRRHVENMSEDVLRDIYPPDIQEGFRIFLEGEHCDGASLSSIIDHFQAALAFAQRENVLCLHYADMTRDLTGAVQRIAAHISIAHPPEVMNALVEAARFGNMKKNAERFAVSAREGFWRKDSDFFDSGSSQKWVGVLSDADLADYEAQIAKRLTTQEQGWLENGSQTGALPG</sequence>
<proteinExistence type="inferred from homology"/>
<dbReference type="InterPro" id="IPR027417">
    <property type="entry name" value="P-loop_NTPase"/>
</dbReference>
<accession>A0AAP2CR93</accession>
<dbReference type="EMBL" id="JADQAZ010000002">
    <property type="protein sequence ID" value="MBT0958220.1"/>
    <property type="molecule type" value="Genomic_DNA"/>
</dbReference>
<dbReference type="InterPro" id="IPR000863">
    <property type="entry name" value="Sulfotransferase_dom"/>
</dbReference>
<dbReference type="PANTHER" id="PTHR11783">
    <property type="entry name" value="SULFOTRANSFERASE SULT"/>
    <property type="match status" value="1"/>
</dbReference>
<dbReference type="AlphaFoldDB" id="A0AAP2CR93"/>
<dbReference type="Proteomes" id="UP001315686">
    <property type="component" value="Unassembled WGS sequence"/>
</dbReference>
<dbReference type="Gene3D" id="3.40.50.300">
    <property type="entry name" value="P-loop containing nucleotide triphosphate hydrolases"/>
    <property type="match status" value="1"/>
</dbReference>
<reference evidence="4 5" key="1">
    <citation type="journal article" date="2021" name="Arch. Microbiol.">
        <title>Harenicola maris gen. nov., sp. nov. isolated from the Sea of Japan shallow sediments.</title>
        <authorList>
            <person name="Romanenko L.A."/>
            <person name="Kurilenko V.V."/>
            <person name="Chernysheva N.Y."/>
            <person name="Tekutyeva L.A."/>
            <person name="Velansky P.V."/>
            <person name="Svetashev V.I."/>
            <person name="Isaeva M.P."/>
        </authorList>
    </citation>
    <scope>NUCLEOTIDE SEQUENCE [LARGE SCALE GENOMIC DNA]</scope>
    <source>
        <strain evidence="4 5">KMM 3653</strain>
    </source>
</reference>
<evidence type="ECO:0000313" key="5">
    <source>
        <dbReference type="Proteomes" id="UP001315686"/>
    </source>
</evidence>
<dbReference type="SUPFAM" id="SSF52540">
    <property type="entry name" value="P-loop containing nucleoside triphosphate hydrolases"/>
    <property type="match status" value="1"/>
</dbReference>
<protein>
    <submittedName>
        <fullName evidence="4">Sulfotransferase domain-containing protein</fullName>
    </submittedName>
</protein>
<name>A0AAP2CR93_9RHOB</name>
<gene>
    <name evidence="4" type="ORF">IV417_12550</name>
</gene>
<comment type="similarity">
    <text evidence="1">Belongs to the sulfotransferase 1 family.</text>
</comment>
<dbReference type="Pfam" id="PF00685">
    <property type="entry name" value="Sulfotransfer_1"/>
    <property type="match status" value="1"/>
</dbReference>
<comment type="caution">
    <text evidence="4">The sequence shown here is derived from an EMBL/GenBank/DDBJ whole genome shotgun (WGS) entry which is preliminary data.</text>
</comment>
<dbReference type="GO" id="GO:0008146">
    <property type="term" value="F:sulfotransferase activity"/>
    <property type="evidence" value="ECO:0007669"/>
    <property type="project" value="InterPro"/>
</dbReference>
<keyword evidence="2" id="KW-0808">Transferase</keyword>
<evidence type="ECO:0000256" key="2">
    <source>
        <dbReference type="ARBA" id="ARBA00022679"/>
    </source>
</evidence>
<dbReference type="RefSeq" id="WP_327794433.1">
    <property type="nucleotide sequence ID" value="NZ_JADQAZ010000002.1"/>
</dbReference>
<evidence type="ECO:0000259" key="3">
    <source>
        <dbReference type="Pfam" id="PF00685"/>
    </source>
</evidence>